<organism evidence="7 8">
    <name type="scientific">Paenimyroides tangerinum</name>
    <dbReference type="NCBI Taxonomy" id="2488728"/>
    <lineage>
        <taxon>Bacteria</taxon>
        <taxon>Pseudomonadati</taxon>
        <taxon>Bacteroidota</taxon>
        <taxon>Flavobacteriia</taxon>
        <taxon>Flavobacteriales</taxon>
        <taxon>Flavobacteriaceae</taxon>
        <taxon>Paenimyroides</taxon>
    </lineage>
</organism>
<feature type="coiled-coil region" evidence="5">
    <location>
        <begin position="41"/>
        <end position="106"/>
    </location>
</feature>
<dbReference type="Proteomes" id="UP000275719">
    <property type="component" value="Unassembled WGS sequence"/>
</dbReference>
<evidence type="ECO:0000313" key="8">
    <source>
        <dbReference type="Proteomes" id="UP000275719"/>
    </source>
</evidence>
<comment type="function">
    <text evidence="1">Involved in DNA recombination.</text>
</comment>
<keyword evidence="6" id="KW-0812">Transmembrane</keyword>
<comment type="similarity">
    <text evidence="2">Belongs to the RmuC family.</text>
</comment>
<proteinExistence type="inferred from homology"/>
<dbReference type="RefSeq" id="WP_125019544.1">
    <property type="nucleotide sequence ID" value="NZ_RQVQ01000026.1"/>
</dbReference>
<accession>A0A3P3W367</accession>
<sequence length="424" mass="49307">MSVYLIYFILFILAFLIGILIQRLISNSKINQLNSESKQHLYQLEIERNRFQETKLELENLRLERDDLFSEYSKSNSELNFLKTKLDDQKKEIEKLQIKFTETFENLANRILDEKSEKFTATNKIQIENILNPLQEKIKSFEERVEITHKDQLIQQTSLKEQITFLSSLNKQMTQETINLTNALKGDSKVQGNWGEVILERILEKSGLEKDREYEVQKSFNLEGKRLQPDVVIHLPNDKKMIIDSKVSLTAYERYCNETDEIEKQNFLKQHILSVANHIKQLSEKNYQHIYEVASPDFILMFVPIETAFALAINNEPNLYNQAFEKNIVIVTTSTLLATLKTIDSLWKNEKQQNNALEIAKQAGLLYDKFVGFVEDIQNIEKNIDRSKLDIEKAKNKLFLGNGNLVNAADKIVQLGAKAKKKLQ</sequence>
<comment type="caution">
    <text evidence="7">The sequence shown here is derived from an EMBL/GenBank/DDBJ whole genome shotgun (WGS) entry which is preliminary data.</text>
</comment>
<name>A0A3P3W367_9FLAO</name>
<evidence type="ECO:0000256" key="6">
    <source>
        <dbReference type="SAM" id="Phobius"/>
    </source>
</evidence>
<evidence type="ECO:0000256" key="3">
    <source>
        <dbReference type="ARBA" id="ARBA00023054"/>
    </source>
</evidence>
<keyword evidence="4" id="KW-0233">DNA recombination</keyword>
<dbReference type="AlphaFoldDB" id="A0A3P3W367"/>
<gene>
    <name evidence="7" type="primary">rmuC</name>
    <name evidence="7" type="ORF">EG240_11535</name>
</gene>
<dbReference type="PANTHER" id="PTHR30563:SF0">
    <property type="entry name" value="DNA RECOMBINATION PROTEIN RMUC"/>
    <property type="match status" value="1"/>
</dbReference>
<dbReference type="GO" id="GO:0006310">
    <property type="term" value="P:DNA recombination"/>
    <property type="evidence" value="ECO:0007669"/>
    <property type="project" value="UniProtKB-KW"/>
</dbReference>
<evidence type="ECO:0000256" key="4">
    <source>
        <dbReference type="ARBA" id="ARBA00023172"/>
    </source>
</evidence>
<dbReference type="EMBL" id="RQVQ01000026">
    <property type="protein sequence ID" value="RRJ89552.1"/>
    <property type="molecule type" value="Genomic_DNA"/>
</dbReference>
<reference evidence="7 8" key="1">
    <citation type="submission" date="2018-11" db="EMBL/GenBank/DDBJ databases">
        <title>Flavobacterium sp. nov., YIM 102701-2 draft genome.</title>
        <authorList>
            <person name="Li G."/>
            <person name="Jiang Y."/>
        </authorList>
    </citation>
    <scope>NUCLEOTIDE SEQUENCE [LARGE SCALE GENOMIC DNA]</scope>
    <source>
        <strain evidence="7 8">YIM 102701-2</strain>
    </source>
</reference>
<dbReference type="InterPro" id="IPR003798">
    <property type="entry name" value="DNA_recombination_RmuC"/>
</dbReference>
<keyword evidence="6" id="KW-0472">Membrane</keyword>
<keyword evidence="3 5" id="KW-0175">Coiled coil</keyword>
<evidence type="ECO:0000256" key="5">
    <source>
        <dbReference type="SAM" id="Coils"/>
    </source>
</evidence>
<evidence type="ECO:0000313" key="7">
    <source>
        <dbReference type="EMBL" id="RRJ89552.1"/>
    </source>
</evidence>
<dbReference type="Pfam" id="PF02646">
    <property type="entry name" value="RmuC"/>
    <property type="match status" value="1"/>
</dbReference>
<keyword evidence="8" id="KW-1185">Reference proteome</keyword>
<protein>
    <submittedName>
        <fullName evidence="7">DNA recombination protein RmuC</fullName>
    </submittedName>
</protein>
<keyword evidence="6" id="KW-1133">Transmembrane helix</keyword>
<evidence type="ECO:0000256" key="2">
    <source>
        <dbReference type="ARBA" id="ARBA00009840"/>
    </source>
</evidence>
<dbReference type="OrthoDB" id="370725at2"/>
<evidence type="ECO:0000256" key="1">
    <source>
        <dbReference type="ARBA" id="ARBA00003416"/>
    </source>
</evidence>
<feature type="transmembrane region" description="Helical" evidence="6">
    <location>
        <begin position="6"/>
        <end position="25"/>
    </location>
</feature>
<dbReference type="PANTHER" id="PTHR30563">
    <property type="entry name" value="DNA RECOMBINATION PROTEIN RMUC"/>
    <property type="match status" value="1"/>
</dbReference>